<sequence length="856" mass="94218">MAAVAATHHGKEQLLHAIRATPIIDNHAHPLLRREALSRHPLLSIATEAHGDALHASRDSLAHVRAVKQLSGVLGCDSTWEAVEAAIEQRRESDYDAWIATCLSGIQSVLVDDGLDGAGEAEPYSHFSRFTASAAKRIVRIEHVAVPLIEAACTTCGTAQESYEAFEQAFEKSILQAIADPEVVGFKSVICYRTGLAIPPTPDSELAVSAFEGIFRQRQGPNATAFARVHHRGLNEHLVHLVAGLVSDSRCSKPIQFHTGLGDNDITLTTSSPSHLQAFIEAYPTVPIVLLHSGYPFARETGYLAAMYANVYADIGEVFPFLSRDGQEKVVRHMLELCPTSKILWSTDGHWFPETYLLAVTQMREVLETVLCDYVGRGDLSWTQAIGLVEHVLFHNANRIYDLKLKMQPQTSPELVSRGVAPRSIVLNLDDSIRFLRVCWNDMTATPRMRAIPMRRVRSMLQNNEDFSFGITKACLGMTYAGERAPGASAVGEWRLHPDLGSLRLGPRAGHVTVMADFREQDGSTVPLCPRSALKRAVEMASVAGLTLAIGFEVEVVILDVSEGGQYEPLRGVGHQWCIARVMDHEVVATVIETAIERLEAAGVYVEMVHAESASAQYEIVLPKATPLEAVDTLLFARDVISCCATARGYKATLHPKPFGDDCGTGSHVHMSISSPGGSQRDVYEPFYAGILSHLQAIAALTYSNAASYERVRDGWWAGGTWVTWGTQNREAPLRKVDGSHWELKCVDGMANPYLAMSAIILAGLDGVTSNTPLRWKDCVHEPHTLSDEERRRLGITERLPSNLPQALSALRDDRALRGLLGDDLVERYVAVKEIEMAFLEKMDSESRRGWLLERY</sequence>
<evidence type="ECO:0000313" key="5">
    <source>
        <dbReference type="EMBL" id="UNI22126.1"/>
    </source>
</evidence>
<keyword evidence="6" id="KW-1185">Reference proteome</keyword>
<dbReference type="InterPro" id="IPR032466">
    <property type="entry name" value="Metal_Hydrolase"/>
</dbReference>
<dbReference type="EMBL" id="CP086361">
    <property type="protein sequence ID" value="UNI22126.1"/>
    <property type="molecule type" value="Genomic_DNA"/>
</dbReference>
<evidence type="ECO:0000259" key="4">
    <source>
        <dbReference type="PROSITE" id="PS51987"/>
    </source>
</evidence>
<comment type="similarity">
    <text evidence="2 3">Belongs to the glutamine synthetase family.</text>
</comment>
<reference evidence="5" key="1">
    <citation type="submission" date="2021-11" db="EMBL/GenBank/DDBJ databases">
        <title>Purpureocillium_takamizusanense_genome.</title>
        <authorList>
            <person name="Nguyen N.-H."/>
        </authorList>
    </citation>
    <scope>NUCLEOTIDE SEQUENCE</scope>
    <source>
        <strain evidence="5">PT3</strain>
    </source>
</reference>
<dbReference type="InterPro" id="IPR036651">
    <property type="entry name" value="Gln_synt_N_sf"/>
</dbReference>
<dbReference type="SMART" id="SM01230">
    <property type="entry name" value="Gln-synt_C"/>
    <property type="match status" value="1"/>
</dbReference>
<dbReference type="KEGG" id="ptkz:JDV02_008046"/>
<dbReference type="GO" id="GO:0004356">
    <property type="term" value="F:glutamine synthetase activity"/>
    <property type="evidence" value="ECO:0007669"/>
    <property type="project" value="InterPro"/>
</dbReference>
<dbReference type="PANTHER" id="PTHR43383">
    <property type="entry name" value="NODULIN 6"/>
    <property type="match status" value="1"/>
</dbReference>
<organism evidence="5 6">
    <name type="scientific">Purpureocillium takamizusanense</name>
    <dbReference type="NCBI Taxonomy" id="2060973"/>
    <lineage>
        <taxon>Eukaryota</taxon>
        <taxon>Fungi</taxon>
        <taxon>Dikarya</taxon>
        <taxon>Ascomycota</taxon>
        <taxon>Pezizomycotina</taxon>
        <taxon>Sordariomycetes</taxon>
        <taxon>Hypocreomycetidae</taxon>
        <taxon>Hypocreales</taxon>
        <taxon>Ophiocordycipitaceae</taxon>
        <taxon>Purpureocillium</taxon>
    </lineage>
</organism>
<evidence type="ECO:0000256" key="3">
    <source>
        <dbReference type="RuleBase" id="RU000384"/>
    </source>
</evidence>
<dbReference type="AlphaFoldDB" id="A0A9Q8QNR5"/>
<evidence type="ECO:0000256" key="2">
    <source>
        <dbReference type="PROSITE-ProRule" id="PRU01331"/>
    </source>
</evidence>
<evidence type="ECO:0000256" key="1">
    <source>
        <dbReference type="ARBA" id="ARBA00021364"/>
    </source>
</evidence>
<dbReference type="InterPro" id="IPR014746">
    <property type="entry name" value="Gln_synth/guanido_kin_cat_dom"/>
</dbReference>
<dbReference type="InterPro" id="IPR006680">
    <property type="entry name" value="Amidohydro-rel"/>
</dbReference>
<dbReference type="RefSeq" id="XP_047845607.1">
    <property type="nucleotide sequence ID" value="XM_047989604.1"/>
</dbReference>
<dbReference type="Gene3D" id="3.30.590.10">
    <property type="entry name" value="Glutamine synthetase/guanido kinase, catalytic domain"/>
    <property type="match status" value="1"/>
</dbReference>
<dbReference type="GeneID" id="72069994"/>
<dbReference type="InterPro" id="IPR008146">
    <property type="entry name" value="Gln_synth_cat_dom"/>
</dbReference>
<dbReference type="SUPFAM" id="SSF51556">
    <property type="entry name" value="Metallo-dependent hydrolases"/>
    <property type="match status" value="1"/>
</dbReference>
<dbReference type="GO" id="GO:0016787">
    <property type="term" value="F:hydrolase activity"/>
    <property type="evidence" value="ECO:0007669"/>
    <property type="project" value="InterPro"/>
</dbReference>
<dbReference type="Pfam" id="PF00120">
    <property type="entry name" value="Gln-synt_C"/>
    <property type="match status" value="1"/>
</dbReference>
<gene>
    <name evidence="5" type="ORF">JDV02_008046</name>
</gene>
<dbReference type="Proteomes" id="UP000829364">
    <property type="component" value="Chromosome 8"/>
</dbReference>
<feature type="domain" description="GS catalytic" evidence="4">
    <location>
        <begin position="530"/>
        <end position="856"/>
    </location>
</feature>
<dbReference type="GO" id="GO:0006542">
    <property type="term" value="P:glutamine biosynthetic process"/>
    <property type="evidence" value="ECO:0007669"/>
    <property type="project" value="InterPro"/>
</dbReference>
<protein>
    <recommendedName>
        <fullName evidence="1">Glutamine synthetase</fullName>
    </recommendedName>
</protein>
<proteinExistence type="inferred from homology"/>
<dbReference type="Pfam" id="PF04909">
    <property type="entry name" value="Amidohydro_2"/>
    <property type="match status" value="1"/>
</dbReference>
<evidence type="ECO:0000313" key="6">
    <source>
        <dbReference type="Proteomes" id="UP000829364"/>
    </source>
</evidence>
<dbReference type="Gene3D" id="3.20.20.140">
    <property type="entry name" value="Metal-dependent hydrolases"/>
    <property type="match status" value="1"/>
</dbReference>
<dbReference type="SUPFAM" id="SSF55931">
    <property type="entry name" value="Glutamine synthetase/guanido kinase"/>
    <property type="match status" value="1"/>
</dbReference>
<dbReference type="PROSITE" id="PS51987">
    <property type="entry name" value="GS_CATALYTIC"/>
    <property type="match status" value="1"/>
</dbReference>
<accession>A0A9Q8QNR5</accession>
<dbReference type="OrthoDB" id="3364440at2759"/>
<name>A0A9Q8QNR5_9HYPO</name>
<dbReference type="Gene3D" id="3.10.20.70">
    <property type="entry name" value="Glutamine synthetase, N-terminal domain"/>
    <property type="match status" value="1"/>
</dbReference>
<dbReference type="PANTHER" id="PTHR43383:SF2">
    <property type="entry name" value="AMIDOHYDROLASE 2 FAMILY PROTEIN"/>
    <property type="match status" value="1"/>
</dbReference>